<dbReference type="SUPFAM" id="SSF158791">
    <property type="entry name" value="MgtE N-terminal domain-like"/>
    <property type="match status" value="1"/>
</dbReference>
<keyword evidence="4" id="KW-1185">Reference proteome</keyword>
<keyword evidence="2" id="KW-0732">Signal</keyword>
<dbReference type="EMBL" id="CP092109">
    <property type="protein sequence ID" value="UWZ78373.1"/>
    <property type="molecule type" value="Genomic_DNA"/>
</dbReference>
<evidence type="ECO:0000313" key="4">
    <source>
        <dbReference type="Proteomes" id="UP001060414"/>
    </source>
</evidence>
<accession>A0ABY5ZGU5</accession>
<sequence length="156" mass="17806">MTRLMLPPLLMIALLFLVPAPGQAGSVEERRILNELQEQRRALQEREKKLDQREIELKTLQAEVDKKLGELRQWREELAVMLAQKDEVEIQKAQELSKMYERMDPASAARILTTLDKELAVAILEGMRAKSAGRILAAMDYEIASRLTVSYSSPEN</sequence>
<keyword evidence="1" id="KW-0175">Coiled coil</keyword>
<organism evidence="3 4">
    <name type="scientific">Geoalkalibacter halelectricus</name>
    <dbReference type="NCBI Taxonomy" id="2847045"/>
    <lineage>
        <taxon>Bacteria</taxon>
        <taxon>Pseudomonadati</taxon>
        <taxon>Thermodesulfobacteriota</taxon>
        <taxon>Desulfuromonadia</taxon>
        <taxon>Desulfuromonadales</taxon>
        <taxon>Geoalkalibacteraceae</taxon>
        <taxon>Geoalkalibacter</taxon>
    </lineage>
</organism>
<evidence type="ECO:0008006" key="5">
    <source>
        <dbReference type="Google" id="ProtNLM"/>
    </source>
</evidence>
<dbReference type="RefSeq" id="WP_260746722.1">
    <property type="nucleotide sequence ID" value="NZ_CP092109.1"/>
</dbReference>
<dbReference type="Proteomes" id="UP001060414">
    <property type="component" value="Chromosome"/>
</dbReference>
<proteinExistence type="predicted"/>
<protein>
    <recommendedName>
        <fullName evidence="5">Magnesium transporter MgtE intracellular domain-containing protein</fullName>
    </recommendedName>
</protein>
<feature type="chain" id="PRO_5045425813" description="Magnesium transporter MgtE intracellular domain-containing protein" evidence="2">
    <location>
        <begin position="25"/>
        <end position="156"/>
    </location>
</feature>
<name>A0ABY5ZGU5_9BACT</name>
<gene>
    <name evidence="3" type="ORF">L9S41_11805</name>
</gene>
<feature type="signal peptide" evidence="2">
    <location>
        <begin position="1"/>
        <end position="24"/>
    </location>
</feature>
<evidence type="ECO:0000256" key="2">
    <source>
        <dbReference type="SAM" id="SignalP"/>
    </source>
</evidence>
<evidence type="ECO:0000313" key="3">
    <source>
        <dbReference type="EMBL" id="UWZ78373.1"/>
    </source>
</evidence>
<reference evidence="3" key="1">
    <citation type="journal article" date="2022" name="Environ. Microbiol.">
        <title>Geoalkalibacter halelectricus SAP #1 sp. nov. possessing extracellular electron transfer and mineral#reducing capabilities from a haloalkaline environment.</title>
        <authorList>
            <person name="Yadav S."/>
            <person name="Singh R."/>
            <person name="Sundharam S.S."/>
            <person name="Chaudhary S."/>
            <person name="Krishnamurthi S."/>
            <person name="Patil S.A."/>
        </authorList>
    </citation>
    <scope>NUCLEOTIDE SEQUENCE</scope>
    <source>
        <strain evidence="3">SAP-1</strain>
    </source>
</reference>
<evidence type="ECO:0000256" key="1">
    <source>
        <dbReference type="SAM" id="Coils"/>
    </source>
</evidence>
<feature type="coiled-coil region" evidence="1">
    <location>
        <begin position="26"/>
        <end position="91"/>
    </location>
</feature>